<evidence type="ECO:0000256" key="5">
    <source>
        <dbReference type="ARBA" id="ARBA00022801"/>
    </source>
</evidence>
<feature type="compositionally biased region" description="Basic and acidic residues" evidence="8">
    <location>
        <begin position="381"/>
        <end position="390"/>
    </location>
</feature>
<dbReference type="InterPro" id="IPR036279">
    <property type="entry name" value="5-3_exonuclease_C_sf"/>
</dbReference>
<dbReference type="InterPro" id="IPR006086">
    <property type="entry name" value="XPG-I_dom"/>
</dbReference>
<dbReference type="PANTHER" id="PTHR16171:SF7">
    <property type="entry name" value="DNA REPAIR PROTEIN RAD2"/>
    <property type="match status" value="1"/>
</dbReference>
<keyword evidence="6" id="KW-0460">Magnesium</keyword>
<dbReference type="eggNOG" id="KOG2520">
    <property type="taxonomic scope" value="Eukaryota"/>
</dbReference>
<feature type="compositionally biased region" description="Basic and acidic residues" evidence="8">
    <location>
        <begin position="778"/>
        <end position="792"/>
    </location>
</feature>
<feature type="region of interest" description="Disordered" evidence="8">
    <location>
        <begin position="420"/>
        <end position="453"/>
    </location>
</feature>
<comment type="cofactor">
    <cofactor evidence="1">
        <name>Mg(2+)</name>
        <dbReference type="ChEBI" id="CHEBI:18420"/>
    </cofactor>
</comment>
<dbReference type="SMART" id="SM00279">
    <property type="entry name" value="HhH2"/>
    <property type="match status" value="1"/>
</dbReference>
<feature type="compositionally biased region" description="Basic residues" evidence="8">
    <location>
        <begin position="793"/>
        <end position="803"/>
    </location>
</feature>
<dbReference type="Pfam" id="PF00867">
    <property type="entry name" value="XPG_I"/>
    <property type="match status" value="1"/>
</dbReference>
<dbReference type="Proteomes" id="UP000008068">
    <property type="component" value="Unassembled WGS sequence"/>
</dbReference>
<dbReference type="SMART" id="SM00485">
    <property type="entry name" value="XPGN"/>
    <property type="match status" value="1"/>
</dbReference>
<dbReference type="Gene3D" id="3.40.50.1010">
    <property type="entry name" value="5'-nuclease"/>
    <property type="match status" value="2"/>
</dbReference>
<evidence type="ECO:0000256" key="8">
    <source>
        <dbReference type="SAM" id="MobiDB-lite"/>
    </source>
</evidence>
<evidence type="ECO:0000313" key="11">
    <source>
        <dbReference type="EMBL" id="EGT41047.1"/>
    </source>
</evidence>
<feature type="region of interest" description="Disordered" evidence="8">
    <location>
        <begin position="778"/>
        <end position="833"/>
    </location>
</feature>
<name>G0NZ42_CAEBE</name>
<dbReference type="Pfam" id="PF00752">
    <property type="entry name" value="XPG_N"/>
    <property type="match status" value="1"/>
</dbReference>
<dbReference type="OMA" id="MNIPLIR"/>
<dbReference type="SUPFAM" id="SSF47807">
    <property type="entry name" value="5' to 3' exonuclease, C-terminal subdomain"/>
    <property type="match status" value="1"/>
</dbReference>
<sequence>MGITGLWKIVEPTATEIPLECLEGKKLAIDVSIWIYQAQLAYPSDQPFPHLRLLVNRLSKLLFYKIRPVFVFDGPQVPALKRQVLEARRQKKQNDDDVLTNRKKMGKLKEIAEGRLDDVGLANAIKEVISPSKRVVLNDVYKDIPSTSTNIDKPFAHQNDQLVYGEIDESDSDDSDIIVEEPVKKEEILEELDQKPFISRKVEIQNLVEKREVMRNSRLRPDMIPQDSKCFSNFQMQRLLQRGRLNAQIDQLAKSTTTSSGAYSSDKINVTGPDGTSHVLKYAHSDEIQEVQPEMKREIDSLYQAPLEMTLDLFSVEYGGKKLSREVTPDEVREETVERLEERLMDKEEQGYQSKSGMLEAIARKRVRQHYGTETIEDKEDEKRRKGREKEEDDMLEVSDDEMTLQKVLFETASKALDEKMSSLKKHQPEEEDDDEDWDPQRNDIPSTSTAVQRNLADEYIHLNYDGDDDKTPELYRDLQEFLTNAGIPWIEAPGEAEAQCVELERLGLVDGVVSDDSDVWAFGVKHVYRHMFSKNRKVQRYGERTTANRKNCNLFCLEREDYVSIALLSGGDYSSGLYKVGAIGALELVSEFVECRIDKTENLDLVEQRIIRLLNKVHNLFLTPPDAKRDVSRKAMMLRRHVTEANEKELIESVCSNHDAVHAYLHPLVDASSEKFRWRQMSIPLIRQILNQRLQWPDRTQRHEEQNSFDAFEKWNTFLQSGGQSQMRLDRFFAQKLDSSLELKWSKKVLEAMETIGKRSKGVVVEVEKKEEVSCVKEVQPKKSKTPEKKTARGRGRGRGRVGRGGSKNTKVAEKKELNLSEESSNDSFDDM</sequence>
<feature type="domain" description="XPG-I" evidence="9">
    <location>
        <begin position="484"/>
        <end position="558"/>
    </location>
</feature>
<dbReference type="PRINTS" id="PR00853">
    <property type="entry name" value="XPGRADSUPER"/>
</dbReference>
<accession>G0NZ42</accession>
<evidence type="ECO:0000256" key="3">
    <source>
        <dbReference type="ARBA" id="ARBA00022722"/>
    </source>
</evidence>
<dbReference type="InterPro" id="IPR029060">
    <property type="entry name" value="PIN-like_dom_sf"/>
</dbReference>
<dbReference type="EMBL" id="GL379987">
    <property type="protein sequence ID" value="EGT41047.1"/>
    <property type="molecule type" value="Genomic_DNA"/>
</dbReference>
<reference evidence="12" key="1">
    <citation type="submission" date="2011-07" db="EMBL/GenBank/DDBJ databases">
        <authorList>
            <consortium name="Caenorhabditis brenneri Sequencing and Analysis Consortium"/>
            <person name="Wilson R.K."/>
        </authorList>
    </citation>
    <scope>NUCLEOTIDE SEQUENCE [LARGE SCALE GENOMIC DNA]</scope>
    <source>
        <strain evidence="12">PB2801</strain>
    </source>
</reference>
<organism evidence="12">
    <name type="scientific">Caenorhabditis brenneri</name>
    <name type="common">Nematode worm</name>
    <dbReference type="NCBI Taxonomy" id="135651"/>
    <lineage>
        <taxon>Eukaryota</taxon>
        <taxon>Metazoa</taxon>
        <taxon>Ecdysozoa</taxon>
        <taxon>Nematoda</taxon>
        <taxon>Chromadorea</taxon>
        <taxon>Rhabditida</taxon>
        <taxon>Rhabditina</taxon>
        <taxon>Rhabditomorpha</taxon>
        <taxon>Rhabditoidea</taxon>
        <taxon>Rhabditidae</taxon>
        <taxon>Peloderinae</taxon>
        <taxon>Caenorhabditis</taxon>
    </lineage>
</organism>
<dbReference type="Gene3D" id="1.10.150.20">
    <property type="entry name" value="5' to 3' exonuclease, C-terminal subdomain"/>
    <property type="match status" value="1"/>
</dbReference>
<proteinExistence type="predicted"/>
<keyword evidence="12" id="KW-1185">Reference proteome</keyword>
<feature type="compositionally biased region" description="Polar residues" evidence="8">
    <location>
        <begin position="444"/>
        <end position="453"/>
    </location>
</feature>
<protein>
    <submittedName>
        <fullName evidence="11">Uncharacterized protein</fullName>
    </submittedName>
</protein>
<evidence type="ECO:0000256" key="4">
    <source>
        <dbReference type="ARBA" id="ARBA00022723"/>
    </source>
</evidence>
<evidence type="ECO:0000259" key="9">
    <source>
        <dbReference type="SMART" id="SM00484"/>
    </source>
</evidence>
<dbReference type="GO" id="GO:0004520">
    <property type="term" value="F:DNA endonuclease activity"/>
    <property type="evidence" value="ECO:0007669"/>
    <property type="project" value="TreeGrafter"/>
</dbReference>
<dbReference type="SMART" id="SM00484">
    <property type="entry name" value="XPGI"/>
    <property type="match status" value="1"/>
</dbReference>
<dbReference type="InParanoid" id="G0NZ42"/>
<dbReference type="FunCoup" id="G0NZ42">
    <property type="interactions" value="2457"/>
</dbReference>
<feature type="region of interest" description="Disordered" evidence="8">
    <location>
        <begin position="345"/>
        <end position="403"/>
    </location>
</feature>
<dbReference type="CDD" id="cd09868">
    <property type="entry name" value="PIN_XPG_RAD2"/>
    <property type="match status" value="2"/>
</dbReference>
<dbReference type="InterPro" id="IPR006085">
    <property type="entry name" value="XPG_DNA_repair_N"/>
</dbReference>
<dbReference type="AlphaFoldDB" id="G0NZ42"/>
<comment type="subcellular location">
    <subcellularLocation>
        <location evidence="2">Nucleus</location>
    </subcellularLocation>
</comment>
<dbReference type="GO" id="GO:0046872">
    <property type="term" value="F:metal ion binding"/>
    <property type="evidence" value="ECO:0007669"/>
    <property type="project" value="UniProtKB-KW"/>
</dbReference>
<keyword evidence="3" id="KW-0540">Nuclease</keyword>
<dbReference type="InterPro" id="IPR006084">
    <property type="entry name" value="XPG/Rad2"/>
</dbReference>
<evidence type="ECO:0000313" key="12">
    <source>
        <dbReference type="Proteomes" id="UP000008068"/>
    </source>
</evidence>
<dbReference type="STRING" id="135651.G0NZ42"/>
<dbReference type="OrthoDB" id="31113at2759"/>
<dbReference type="GO" id="GO:0016787">
    <property type="term" value="F:hydrolase activity"/>
    <property type="evidence" value="ECO:0007669"/>
    <property type="project" value="UniProtKB-KW"/>
</dbReference>
<evidence type="ECO:0000256" key="1">
    <source>
        <dbReference type="ARBA" id="ARBA00001946"/>
    </source>
</evidence>
<dbReference type="GO" id="GO:0003697">
    <property type="term" value="F:single-stranded DNA binding"/>
    <property type="evidence" value="ECO:0007669"/>
    <property type="project" value="TreeGrafter"/>
</dbReference>
<evidence type="ECO:0000256" key="7">
    <source>
        <dbReference type="ARBA" id="ARBA00023242"/>
    </source>
</evidence>
<dbReference type="CDD" id="cd09900">
    <property type="entry name" value="H3TH_XPG-like"/>
    <property type="match status" value="1"/>
</dbReference>
<dbReference type="InterPro" id="IPR008918">
    <property type="entry name" value="HhH2"/>
</dbReference>
<dbReference type="PANTHER" id="PTHR16171">
    <property type="entry name" value="DNA REPAIR PROTEIN COMPLEMENTING XP-G CELLS-RELATED"/>
    <property type="match status" value="1"/>
</dbReference>
<evidence type="ECO:0000256" key="6">
    <source>
        <dbReference type="ARBA" id="ARBA00022842"/>
    </source>
</evidence>
<dbReference type="HOGENOM" id="CLU_015204_0_0_1"/>
<keyword evidence="4" id="KW-0479">Metal-binding</keyword>
<evidence type="ECO:0000259" key="10">
    <source>
        <dbReference type="SMART" id="SM00485"/>
    </source>
</evidence>
<keyword evidence="7" id="KW-0539">Nucleus</keyword>
<feature type="compositionally biased region" description="Acidic residues" evidence="8">
    <location>
        <begin position="391"/>
        <end position="403"/>
    </location>
</feature>
<feature type="domain" description="XPG N-terminal" evidence="10">
    <location>
        <begin position="1"/>
        <end position="95"/>
    </location>
</feature>
<evidence type="ECO:0000256" key="2">
    <source>
        <dbReference type="ARBA" id="ARBA00004123"/>
    </source>
</evidence>
<keyword evidence="5" id="KW-0378">Hydrolase</keyword>
<dbReference type="SUPFAM" id="SSF88723">
    <property type="entry name" value="PIN domain-like"/>
    <property type="match status" value="1"/>
</dbReference>
<gene>
    <name evidence="11" type="ORF">CAEBREN_21721</name>
</gene>
<dbReference type="GO" id="GO:0005634">
    <property type="term" value="C:nucleus"/>
    <property type="evidence" value="ECO:0007669"/>
    <property type="project" value="UniProtKB-SubCell"/>
</dbReference>